<name>A0A0H2XP51_BURO1</name>
<evidence type="ECO:0000313" key="1">
    <source>
        <dbReference type="EMBL" id="ABF76224.1"/>
    </source>
</evidence>
<reference evidence="1" key="1">
    <citation type="submission" date="2006-05" db="EMBL/GenBank/DDBJ databases">
        <title>Complete sequence of chromosome 1 of Burkholderia cenocepacia AU 1054.</title>
        <authorList>
            <consortium name="US DOE Joint Genome Institute"/>
            <person name="Copeland A."/>
            <person name="Lucas S."/>
            <person name="Lapidus A."/>
            <person name="Barry K."/>
            <person name="Detter J.C."/>
            <person name="Glavina del Rio T."/>
            <person name="Hammon N."/>
            <person name="Israni S."/>
            <person name="Dalin E."/>
            <person name="Tice H."/>
            <person name="Pitluck S."/>
            <person name="Chain P."/>
            <person name="Malfatti S."/>
            <person name="Shin M."/>
            <person name="Vergez L."/>
            <person name="Schmutz J."/>
            <person name="Larimer F."/>
            <person name="Land M."/>
            <person name="Hauser L."/>
            <person name="Kyrpides N."/>
            <person name="Lykidis A."/>
            <person name="LiPuma J.J."/>
            <person name="Konstantinidis K."/>
            <person name="Tiedje J.M."/>
            <person name="Richardson P."/>
        </authorList>
    </citation>
    <scope>NUCLEOTIDE SEQUENCE [LARGE SCALE GENOMIC DNA]</scope>
    <source>
        <strain evidence="1">AU 1054</strain>
    </source>
</reference>
<proteinExistence type="predicted"/>
<protein>
    <submittedName>
        <fullName evidence="1">Uncharacterized protein</fullName>
    </submittedName>
</protein>
<dbReference type="HOGENOM" id="CLU_2521161_0_0_4"/>
<dbReference type="EMBL" id="CP000378">
    <property type="protein sequence ID" value="ABF76224.1"/>
    <property type="molecule type" value="Genomic_DNA"/>
</dbReference>
<sequence>MTSCGRTSSSGRIAARARSFASRLFSIHRIETIPTAIDKRDFNIFIHTCFPVFLKHTGRFLKNRIAFHITKILRFRFTIAVPES</sequence>
<accession>A0A0H2XP51</accession>
<gene>
    <name evidence="1" type="ordered locus">Bcen_1318</name>
</gene>
<organism evidence="1">
    <name type="scientific">Burkholderia orbicola (strain AU 1054)</name>
    <dbReference type="NCBI Taxonomy" id="331271"/>
    <lineage>
        <taxon>Bacteria</taxon>
        <taxon>Pseudomonadati</taxon>
        <taxon>Pseudomonadota</taxon>
        <taxon>Betaproteobacteria</taxon>
        <taxon>Burkholderiales</taxon>
        <taxon>Burkholderiaceae</taxon>
        <taxon>Burkholderia</taxon>
        <taxon>Burkholderia cepacia complex</taxon>
        <taxon>Burkholderia orbicola</taxon>
    </lineage>
</organism>
<dbReference type="AlphaFoldDB" id="A0A0H2XP51"/>